<dbReference type="Gene3D" id="3.30.559.10">
    <property type="entry name" value="Chloramphenicol acetyltransferase-like domain"/>
    <property type="match status" value="2"/>
</dbReference>
<comment type="caution">
    <text evidence="3">The sequence shown here is derived from an EMBL/GenBank/DDBJ whole genome shotgun (WGS) entry which is preliminary data.</text>
</comment>
<gene>
    <name evidence="3" type="ORF">PIB30_042967</name>
</gene>
<feature type="region of interest" description="Disordered" evidence="2">
    <location>
        <begin position="1"/>
        <end position="22"/>
    </location>
</feature>
<dbReference type="Pfam" id="PF02458">
    <property type="entry name" value="Transferase"/>
    <property type="match status" value="1"/>
</dbReference>
<keyword evidence="4" id="KW-1185">Reference proteome</keyword>
<organism evidence="3 4">
    <name type="scientific">Stylosanthes scabra</name>
    <dbReference type="NCBI Taxonomy" id="79078"/>
    <lineage>
        <taxon>Eukaryota</taxon>
        <taxon>Viridiplantae</taxon>
        <taxon>Streptophyta</taxon>
        <taxon>Embryophyta</taxon>
        <taxon>Tracheophyta</taxon>
        <taxon>Spermatophyta</taxon>
        <taxon>Magnoliopsida</taxon>
        <taxon>eudicotyledons</taxon>
        <taxon>Gunneridae</taxon>
        <taxon>Pentapetalae</taxon>
        <taxon>rosids</taxon>
        <taxon>fabids</taxon>
        <taxon>Fabales</taxon>
        <taxon>Fabaceae</taxon>
        <taxon>Papilionoideae</taxon>
        <taxon>50 kb inversion clade</taxon>
        <taxon>dalbergioids sensu lato</taxon>
        <taxon>Dalbergieae</taxon>
        <taxon>Pterocarpus clade</taxon>
        <taxon>Stylosanthes</taxon>
    </lineage>
</organism>
<feature type="compositionally biased region" description="Low complexity" evidence="2">
    <location>
        <begin position="7"/>
        <end position="22"/>
    </location>
</feature>
<sequence>MGVTIHSSYTITPSNSSPTTTTIPLSHCQQTKLPNHGSQLYLYTSSNAPPSIQNLRFSLTKALNLYYPLAGRLTWIHGGRLHLLCNSKGVKLSEATCHDHHTTVDELLRNLDNSALVEQFLPKVDYSVDRIEEMPLMAAQITRLPCDGVVLGVAICRVVVDGASLGNFMSAWSKLARGEDLDSSLLVPVHDRGLLDSLGVGVGSRFEHTEFLTPPLWSEDEEEEEQRRTRGSYELGSVVLKLSKGQVEILKNKAHHHDGKDVFGNGLNSSSALSSSRPYTSFEVISGHLWRCVCKVKNEGNWSQKTRVTALVNCRNRVKPNLPQSYFGNATFPTVTPTCSFDDIVHKPLVYAVSNVRKAIERMNDEYVRSAIDYIANQKDMNSLREKLYNPGGGKSRVNSNLYIVSWANFPFYEVDFGWGKPVCLVPGSINSDGKAFVMNNGSGDDFIVAICLQKSHVDDLKKLFYDGIEEMVTLVIFFEMPKEQAFAVDPMNGNLYIAGSPRIRFYFLPQQSFQEPLLSPSFDPTEPYDFLITNLHPNPPPSPTPTNTHLYHMIHLSK</sequence>
<dbReference type="SUPFAM" id="SSF52777">
    <property type="entry name" value="CoA-dependent acyltransferases"/>
    <property type="match status" value="1"/>
</dbReference>
<evidence type="ECO:0000313" key="4">
    <source>
        <dbReference type="Proteomes" id="UP001341840"/>
    </source>
</evidence>
<proteinExistence type="inferred from homology"/>
<reference evidence="3 4" key="1">
    <citation type="journal article" date="2023" name="Plants (Basel)">
        <title>Bridging the Gap: Combining Genomics and Transcriptomics Approaches to Understand Stylosanthes scabra, an Orphan Legume from the Brazilian Caatinga.</title>
        <authorList>
            <person name="Ferreira-Neto J.R.C."/>
            <person name="da Silva M.D."/>
            <person name="Binneck E."/>
            <person name="de Melo N.F."/>
            <person name="da Silva R.H."/>
            <person name="de Melo A.L.T.M."/>
            <person name="Pandolfi V."/>
            <person name="Bustamante F.O."/>
            <person name="Brasileiro-Vidal A.C."/>
            <person name="Benko-Iseppon A.M."/>
        </authorList>
    </citation>
    <scope>NUCLEOTIDE SEQUENCE [LARGE SCALE GENOMIC DNA]</scope>
    <source>
        <tissue evidence="3">Leaves</tissue>
    </source>
</reference>
<dbReference type="PANTHER" id="PTHR31642">
    <property type="entry name" value="TRICHOTHECENE 3-O-ACETYLTRANSFERASE"/>
    <property type="match status" value="1"/>
</dbReference>
<dbReference type="InterPro" id="IPR023213">
    <property type="entry name" value="CAT-like_dom_sf"/>
</dbReference>
<protein>
    <submittedName>
        <fullName evidence="3">Uncharacterized protein</fullName>
    </submittedName>
</protein>
<dbReference type="EMBL" id="JASCZI010000248">
    <property type="protein sequence ID" value="MED6110445.1"/>
    <property type="molecule type" value="Genomic_DNA"/>
</dbReference>
<comment type="similarity">
    <text evidence="1">Belongs to the plant acyltransferase family.</text>
</comment>
<evidence type="ECO:0000256" key="1">
    <source>
        <dbReference type="ARBA" id="ARBA00009861"/>
    </source>
</evidence>
<accession>A0ABU6QFG6</accession>
<name>A0ABU6QFG6_9FABA</name>
<dbReference type="Proteomes" id="UP001341840">
    <property type="component" value="Unassembled WGS sequence"/>
</dbReference>
<dbReference type="InterPro" id="IPR050317">
    <property type="entry name" value="Plant_Fungal_Acyltransferase"/>
</dbReference>
<evidence type="ECO:0000256" key="2">
    <source>
        <dbReference type="SAM" id="MobiDB-lite"/>
    </source>
</evidence>
<evidence type="ECO:0000313" key="3">
    <source>
        <dbReference type="EMBL" id="MED6110445.1"/>
    </source>
</evidence>
<dbReference type="PANTHER" id="PTHR31642:SF139">
    <property type="entry name" value="SPERMIDINE HYDROXYCINNAMOYL TRANSFERASE"/>
    <property type="match status" value="1"/>
</dbReference>